<protein>
    <submittedName>
        <fullName evidence="1">Uncharacterized protein</fullName>
    </submittedName>
</protein>
<accession>A0A7S3B7D8</accession>
<dbReference type="EMBL" id="HBHX01047867">
    <property type="protein sequence ID" value="CAE0127241.1"/>
    <property type="molecule type" value="Transcribed_RNA"/>
</dbReference>
<gene>
    <name evidence="1" type="ORF">HERI1096_LOCUS26508</name>
</gene>
<name>A0A7S3B7D8_9EUKA</name>
<dbReference type="AlphaFoldDB" id="A0A7S3B7D8"/>
<organism evidence="1">
    <name type="scientific">Haptolina ericina</name>
    <dbReference type="NCBI Taxonomy" id="156174"/>
    <lineage>
        <taxon>Eukaryota</taxon>
        <taxon>Haptista</taxon>
        <taxon>Haptophyta</taxon>
        <taxon>Prymnesiophyceae</taxon>
        <taxon>Prymnesiales</taxon>
        <taxon>Prymnesiaceae</taxon>
        <taxon>Haptolina</taxon>
    </lineage>
</organism>
<reference evidence="1" key="1">
    <citation type="submission" date="2021-01" db="EMBL/GenBank/DDBJ databases">
        <authorList>
            <person name="Corre E."/>
            <person name="Pelletier E."/>
            <person name="Niang G."/>
            <person name="Scheremetjew M."/>
            <person name="Finn R."/>
            <person name="Kale V."/>
            <person name="Holt S."/>
            <person name="Cochrane G."/>
            <person name="Meng A."/>
            <person name="Brown T."/>
            <person name="Cohen L."/>
        </authorList>
    </citation>
    <scope>NUCLEOTIDE SEQUENCE</scope>
    <source>
        <strain evidence="1">CCMP281</strain>
    </source>
</reference>
<sequence>MVHAPLATRTIILESNLSHSGNPKPLYMRDALTPAEIMRHNIMLVNVPFSGSQQHQGNCSNSRAGRCTWVLEMAQRRYVNHLLQRVVDDTLSTTGAGDVLVHVSDLDELLDTEAIKHVQVEPCISPTLRNFVYGERCPATYPPWARSVLFRAGSGWLNASIQKHGADRFQLRKLGRVCPPSPQWLGWHFGYFMDTAHIINKLNSFAHRYDSFVQRILASSDTVKDIEHRVKNCLDVHGRRYGPAWAGFDGKLPQKKGWPRHPEAPREFDLVRLRKERSERMSDIKKLNSKVDRVQNRSKAPHTVLRALFTAEAKRASVEAEIERIELQKGR</sequence>
<proteinExistence type="predicted"/>
<evidence type="ECO:0000313" key="1">
    <source>
        <dbReference type="EMBL" id="CAE0127241.1"/>
    </source>
</evidence>